<gene>
    <name evidence="1" type="ORF">C1H46_045878</name>
</gene>
<evidence type="ECO:0000313" key="1">
    <source>
        <dbReference type="EMBL" id="TQD68589.1"/>
    </source>
</evidence>
<accession>A0A540K2S7</accession>
<keyword evidence="2" id="KW-1185">Reference proteome</keyword>
<name>A0A540K2S7_MALBA</name>
<evidence type="ECO:0000313" key="2">
    <source>
        <dbReference type="Proteomes" id="UP000315295"/>
    </source>
</evidence>
<organism evidence="1 2">
    <name type="scientific">Malus baccata</name>
    <name type="common">Siberian crab apple</name>
    <name type="synonym">Pyrus baccata</name>
    <dbReference type="NCBI Taxonomy" id="106549"/>
    <lineage>
        <taxon>Eukaryota</taxon>
        <taxon>Viridiplantae</taxon>
        <taxon>Streptophyta</taxon>
        <taxon>Embryophyta</taxon>
        <taxon>Tracheophyta</taxon>
        <taxon>Spermatophyta</taxon>
        <taxon>Magnoliopsida</taxon>
        <taxon>eudicotyledons</taxon>
        <taxon>Gunneridae</taxon>
        <taxon>Pentapetalae</taxon>
        <taxon>rosids</taxon>
        <taxon>fabids</taxon>
        <taxon>Rosales</taxon>
        <taxon>Rosaceae</taxon>
        <taxon>Amygdaloideae</taxon>
        <taxon>Maleae</taxon>
        <taxon>Malus</taxon>
    </lineage>
</organism>
<protein>
    <submittedName>
        <fullName evidence="1">Uncharacterized protein</fullName>
    </submittedName>
</protein>
<comment type="caution">
    <text evidence="1">The sequence shown here is derived from an EMBL/GenBank/DDBJ whole genome shotgun (WGS) entry which is preliminary data.</text>
</comment>
<dbReference type="AlphaFoldDB" id="A0A540K2S7"/>
<reference evidence="1 2" key="1">
    <citation type="journal article" date="2019" name="G3 (Bethesda)">
        <title>Sequencing of a Wild Apple (Malus baccata) Genome Unravels the Differences Between Cultivated and Wild Apple Species Regarding Disease Resistance and Cold Tolerance.</title>
        <authorList>
            <person name="Chen X."/>
        </authorList>
    </citation>
    <scope>NUCLEOTIDE SEQUENCE [LARGE SCALE GENOMIC DNA]</scope>
    <source>
        <strain evidence="2">cv. Shandingzi</strain>
        <tissue evidence="1">Leaves</tissue>
    </source>
</reference>
<dbReference type="Proteomes" id="UP000315295">
    <property type="component" value="Unassembled WGS sequence"/>
</dbReference>
<proteinExistence type="predicted"/>
<dbReference type="EMBL" id="VIEB01017210">
    <property type="protein sequence ID" value="TQD68589.1"/>
    <property type="molecule type" value="Genomic_DNA"/>
</dbReference>
<sequence length="49" mass="5770">MKPDDNIDKKKWVVSLMDNKSKCHTEETNKRIEYNKARASCNTNALRIM</sequence>